<accession>A0A4Q9DI88</accession>
<organism evidence="4 5">
    <name type="scientific">Paenibacillus thalictri</name>
    <dbReference type="NCBI Taxonomy" id="2527873"/>
    <lineage>
        <taxon>Bacteria</taxon>
        <taxon>Bacillati</taxon>
        <taxon>Bacillota</taxon>
        <taxon>Bacilli</taxon>
        <taxon>Bacillales</taxon>
        <taxon>Paenibacillaceae</taxon>
        <taxon>Paenibacillus</taxon>
    </lineage>
</organism>
<protein>
    <submittedName>
        <fullName evidence="4">Glycosidase</fullName>
    </submittedName>
</protein>
<reference evidence="4 5" key="1">
    <citation type="submission" date="2019-02" db="EMBL/GenBank/DDBJ databases">
        <title>Paenibacillus sp. nov., isolated from surface-sterilized tissue of Thalictrum simplex L.</title>
        <authorList>
            <person name="Tuo L."/>
        </authorList>
    </citation>
    <scope>NUCLEOTIDE SEQUENCE [LARGE SCALE GENOMIC DNA]</scope>
    <source>
        <strain evidence="4 5">N2SHLJ1</strain>
    </source>
</reference>
<dbReference type="SUPFAM" id="SSF75005">
    <property type="entry name" value="Arabinanase/levansucrase/invertase"/>
    <property type="match status" value="1"/>
</dbReference>
<dbReference type="EMBL" id="SIRE01000033">
    <property type="protein sequence ID" value="TBL70311.1"/>
    <property type="molecule type" value="Genomic_DNA"/>
</dbReference>
<evidence type="ECO:0000313" key="4">
    <source>
        <dbReference type="EMBL" id="TBL70311.1"/>
    </source>
</evidence>
<proteinExistence type="inferred from homology"/>
<name>A0A4Q9DI88_9BACL</name>
<keyword evidence="1" id="KW-0328">Glycosyltransferase</keyword>
<dbReference type="CDD" id="cd18614">
    <property type="entry name" value="GH130"/>
    <property type="match status" value="1"/>
</dbReference>
<comment type="similarity">
    <text evidence="3">Belongs to the glycosyl hydrolase 130 family.</text>
</comment>
<dbReference type="PANTHER" id="PTHR34106">
    <property type="entry name" value="GLYCOSIDASE"/>
    <property type="match status" value="1"/>
</dbReference>
<dbReference type="Proteomes" id="UP000293142">
    <property type="component" value="Unassembled WGS sequence"/>
</dbReference>
<keyword evidence="2" id="KW-0808">Transferase</keyword>
<evidence type="ECO:0000313" key="5">
    <source>
        <dbReference type="Proteomes" id="UP000293142"/>
    </source>
</evidence>
<evidence type="ECO:0000256" key="3">
    <source>
        <dbReference type="ARBA" id="ARBA00024356"/>
    </source>
</evidence>
<dbReference type="Pfam" id="PF04041">
    <property type="entry name" value="Glyco_hydro_130"/>
    <property type="match status" value="2"/>
</dbReference>
<dbReference type="RefSeq" id="WP_131018031.1">
    <property type="nucleotide sequence ID" value="NZ_SIRE01000033.1"/>
</dbReference>
<dbReference type="PIRSF" id="PIRSF016202">
    <property type="entry name" value="PH1107"/>
    <property type="match status" value="1"/>
</dbReference>
<dbReference type="InterPro" id="IPR007184">
    <property type="entry name" value="Mannoside_phosphorylase"/>
</dbReference>
<dbReference type="GO" id="GO:0016798">
    <property type="term" value="F:hydrolase activity, acting on glycosyl bonds"/>
    <property type="evidence" value="ECO:0007669"/>
    <property type="project" value="UniProtKB-KW"/>
</dbReference>
<dbReference type="OrthoDB" id="9759709at2"/>
<keyword evidence="4" id="KW-0378">Hydrolase</keyword>
<gene>
    <name evidence="4" type="ORF">EYB31_33900</name>
</gene>
<dbReference type="InterPro" id="IPR023296">
    <property type="entry name" value="Glyco_hydro_beta-prop_sf"/>
</dbReference>
<keyword evidence="5" id="KW-1185">Reference proteome</keyword>
<dbReference type="Gene3D" id="2.115.10.20">
    <property type="entry name" value="Glycosyl hydrolase domain, family 43"/>
    <property type="match status" value="1"/>
</dbReference>
<evidence type="ECO:0000256" key="1">
    <source>
        <dbReference type="ARBA" id="ARBA00022676"/>
    </source>
</evidence>
<comment type="caution">
    <text evidence="4">The sequence shown here is derived from an EMBL/GenBank/DDBJ whole genome shotgun (WGS) entry which is preliminary data.</text>
</comment>
<dbReference type="PANTHER" id="PTHR34106:SF5">
    <property type="entry name" value="GLYCOSIDASE"/>
    <property type="match status" value="1"/>
</dbReference>
<evidence type="ECO:0000256" key="2">
    <source>
        <dbReference type="ARBA" id="ARBA00022679"/>
    </source>
</evidence>
<dbReference type="GO" id="GO:0016757">
    <property type="term" value="F:glycosyltransferase activity"/>
    <property type="evidence" value="ECO:0007669"/>
    <property type="project" value="UniProtKB-KW"/>
</dbReference>
<keyword evidence="4" id="KW-0326">Glycosidase</keyword>
<sequence>MNIVRHPSNPIVFPGEQEWRKITVFNPAVIIDNGKFYMLERTAGTLRPFQCYLGLLESEDGVHFRHVSDKPVLTPEQLGFPYGSVQDPRVVKIDGTYYLNYALRPCSMSYYPTGLGVPDSSKPDYPDGWGDEAVHWMTRSSIATSKDLVNWEFLCDTTPLDINDRDNILFPEKINGKYALLRRPEEYIGETYGTEKAAMWITFSDDLIHWEEPSLLAKPEFDWEFKKIGGATPPVRTDYGWLTLYHGVDKDNIYRVGAMMLDLEHPERVIARMKTPVMEPEAYYEKFGLFIPNVVFPTANVVKDGVLYIYYGCADTSIGLATVSLQELAECVMQHKV</sequence>
<dbReference type="AlphaFoldDB" id="A0A4Q9DI88"/>